<dbReference type="Proteomes" id="UP001208017">
    <property type="component" value="Unassembled WGS sequence"/>
</dbReference>
<proteinExistence type="predicted"/>
<feature type="chain" id="PRO_5045092661" description="DUF5667 domain-containing protein" evidence="1">
    <location>
        <begin position="25"/>
        <end position="174"/>
    </location>
</feature>
<organism evidence="2 3">
    <name type="scientific">Tumebacillus lacus</name>
    <dbReference type="NCBI Taxonomy" id="2995335"/>
    <lineage>
        <taxon>Bacteria</taxon>
        <taxon>Bacillati</taxon>
        <taxon>Bacillota</taxon>
        <taxon>Bacilli</taxon>
        <taxon>Bacillales</taxon>
        <taxon>Alicyclobacillaceae</taxon>
        <taxon>Tumebacillus</taxon>
    </lineage>
</organism>
<name>A0ABT3X3H3_9BACL</name>
<evidence type="ECO:0000313" key="3">
    <source>
        <dbReference type="Proteomes" id="UP001208017"/>
    </source>
</evidence>
<reference evidence="2 3" key="1">
    <citation type="submission" date="2022-11" db="EMBL/GenBank/DDBJ databases">
        <title>Study of microbial diversity in lake waters.</title>
        <authorList>
            <person name="Zhang J."/>
        </authorList>
    </citation>
    <scope>NUCLEOTIDE SEQUENCE [LARGE SCALE GENOMIC DNA]</scope>
    <source>
        <strain evidence="2 3">DT12</strain>
    </source>
</reference>
<accession>A0ABT3X3H3</accession>
<keyword evidence="3" id="KW-1185">Reference proteome</keyword>
<feature type="signal peptide" evidence="1">
    <location>
        <begin position="1"/>
        <end position="24"/>
    </location>
</feature>
<evidence type="ECO:0000256" key="1">
    <source>
        <dbReference type="SAM" id="SignalP"/>
    </source>
</evidence>
<evidence type="ECO:0000313" key="2">
    <source>
        <dbReference type="EMBL" id="MCX7571440.1"/>
    </source>
</evidence>
<protein>
    <recommendedName>
        <fullName evidence="4">DUF5667 domain-containing protein</fullName>
    </recommendedName>
</protein>
<dbReference type="RefSeq" id="WP_267152688.1">
    <property type="nucleotide sequence ID" value="NZ_JAPMLT010000010.1"/>
</dbReference>
<evidence type="ECO:0008006" key="4">
    <source>
        <dbReference type="Google" id="ProtNLM"/>
    </source>
</evidence>
<comment type="caution">
    <text evidence="2">The sequence shown here is derived from an EMBL/GenBank/DDBJ whole genome shotgun (WGS) entry which is preliminary data.</text>
</comment>
<sequence>MKKNGRILAATALLLATPAFQNHAAAVGTDGLIPDFKVAKQTHATNDKALEPFRKHFEESRKLDLEIRAEMHEMREETKSLRKLVRESGDLKLKEQLEKDLTAFHDKLREAHRLHKTNESLTKQIQTARHSGELAKLRELVPKLVENKTRQLELIRSAHQELLAEHTKIQEKLR</sequence>
<dbReference type="EMBL" id="JAPMLT010000010">
    <property type="protein sequence ID" value="MCX7571440.1"/>
    <property type="molecule type" value="Genomic_DNA"/>
</dbReference>
<gene>
    <name evidence="2" type="ORF">OS242_15930</name>
</gene>
<keyword evidence="1" id="KW-0732">Signal</keyword>